<feature type="transmembrane region" description="Helical" evidence="1">
    <location>
        <begin position="7"/>
        <end position="23"/>
    </location>
</feature>
<organism evidence="2 3">
    <name type="scientific">SAR86 cluster bacterium</name>
    <dbReference type="NCBI Taxonomy" id="2030880"/>
    <lineage>
        <taxon>Bacteria</taxon>
        <taxon>Pseudomonadati</taxon>
        <taxon>Pseudomonadota</taxon>
        <taxon>Gammaproteobacteria</taxon>
        <taxon>SAR86 cluster</taxon>
    </lineage>
</organism>
<keyword evidence="1" id="KW-0812">Transmembrane</keyword>
<proteinExistence type="predicted"/>
<accession>A0A937HW05</accession>
<gene>
    <name evidence="2" type="ORF">ISQ63_00890</name>
</gene>
<dbReference type="Gene3D" id="3.30.70.100">
    <property type="match status" value="1"/>
</dbReference>
<keyword evidence="1" id="KW-1133">Transmembrane helix</keyword>
<evidence type="ECO:0000313" key="2">
    <source>
        <dbReference type="EMBL" id="MBL6811419.1"/>
    </source>
</evidence>
<keyword evidence="1" id="KW-0472">Membrane</keyword>
<dbReference type="EMBL" id="JADHQC010000002">
    <property type="protein sequence ID" value="MBL6811419.1"/>
    <property type="molecule type" value="Genomic_DNA"/>
</dbReference>
<dbReference type="AlphaFoldDB" id="A0A937HW05"/>
<evidence type="ECO:0000313" key="3">
    <source>
        <dbReference type="Proteomes" id="UP000744438"/>
    </source>
</evidence>
<name>A0A937HW05_9GAMM</name>
<dbReference type="Proteomes" id="UP000744438">
    <property type="component" value="Unassembled WGS sequence"/>
</dbReference>
<reference evidence="2" key="1">
    <citation type="submission" date="2020-10" db="EMBL/GenBank/DDBJ databases">
        <title>Microbiome of the Black Sea water column analyzed by genome centric metagenomics.</title>
        <authorList>
            <person name="Cabello-Yeves P.J."/>
            <person name="Callieri C."/>
            <person name="Picazo A."/>
            <person name="Mehrshad M."/>
            <person name="Haro-Moreno J.M."/>
            <person name="Roda-Garcia J."/>
            <person name="Dzembekova N."/>
            <person name="Slabakova V."/>
            <person name="Slabakova N."/>
            <person name="Moncheva S."/>
            <person name="Rodriguez-Valera F."/>
        </authorList>
    </citation>
    <scope>NUCLEOTIDE SEQUENCE</scope>
    <source>
        <strain evidence="2">BS307-5m-G49</strain>
    </source>
</reference>
<protein>
    <submittedName>
        <fullName evidence="2">Uncharacterized protein</fullName>
    </submittedName>
</protein>
<comment type="caution">
    <text evidence="2">The sequence shown here is derived from an EMBL/GenBank/DDBJ whole genome shotgun (WGS) entry which is preliminary data.</text>
</comment>
<evidence type="ECO:0000256" key="1">
    <source>
        <dbReference type="SAM" id="Phobius"/>
    </source>
</evidence>
<sequence length="207" mass="24567">MKFNIKLWLPIVVIYTVFFLWYTNLSGPLTDQEIETYKKIFEESNSDRRDSEQWETAFKFMSEDDGKDFYMVNFLDRNESPRTMEATGEGATSLDLQMHYMEYMWPQQFKRASHPVFFANVLNPALDIVAAQGMEKWDIVAIFRYRSRRDLFEIGLNPVFDERHEYKVEALDKTIAIPVETPFITDLRLVLFVFLLLFGLIVERIRS</sequence>
<feature type="transmembrane region" description="Helical" evidence="1">
    <location>
        <begin position="183"/>
        <end position="202"/>
    </location>
</feature>